<evidence type="ECO:0000256" key="11">
    <source>
        <dbReference type="ARBA" id="ARBA00023004"/>
    </source>
</evidence>
<dbReference type="PRINTS" id="PR00463">
    <property type="entry name" value="EP450I"/>
</dbReference>
<evidence type="ECO:0000256" key="10">
    <source>
        <dbReference type="ARBA" id="ARBA00023002"/>
    </source>
</evidence>
<evidence type="ECO:0000256" key="3">
    <source>
        <dbReference type="ARBA" id="ARBA00004174"/>
    </source>
</evidence>
<dbReference type="GO" id="GO:0005789">
    <property type="term" value="C:endoplasmic reticulum membrane"/>
    <property type="evidence" value="ECO:0007669"/>
    <property type="project" value="UniProtKB-SubCell"/>
</dbReference>
<feature type="chain" id="PRO_5028897526" evidence="16">
    <location>
        <begin position="19"/>
        <end position="495"/>
    </location>
</feature>
<dbReference type="InterPro" id="IPR002401">
    <property type="entry name" value="Cyt_P450_E_grp-I"/>
</dbReference>
<feature type="binding site" description="axial binding residue" evidence="14">
    <location>
        <position position="444"/>
    </location>
    <ligand>
        <name>heme</name>
        <dbReference type="ChEBI" id="CHEBI:30413"/>
    </ligand>
    <ligandPart>
        <name>Fe</name>
        <dbReference type="ChEBI" id="CHEBI:18248"/>
    </ligandPart>
</feature>
<dbReference type="InterPro" id="IPR001128">
    <property type="entry name" value="Cyt_P450"/>
</dbReference>
<dbReference type="SUPFAM" id="SSF48264">
    <property type="entry name" value="Cytochrome P450"/>
    <property type="match status" value="1"/>
</dbReference>
<evidence type="ECO:0000313" key="17">
    <source>
        <dbReference type="Proteomes" id="UP000322000"/>
    </source>
</evidence>
<dbReference type="PRINTS" id="PR00385">
    <property type="entry name" value="P450"/>
</dbReference>
<comment type="cofactor">
    <cofactor evidence="1 14">
        <name>heme</name>
        <dbReference type="ChEBI" id="CHEBI:30413"/>
    </cofactor>
</comment>
<dbReference type="KEGG" id="tnl:113498591"/>
<dbReference type="GeneID" id="113498591"/>
<dbReference type="GO" id="GO:0016705">
    <property type="term" value="F:oxidoreductase activity, acting on paired donors, with incorporation or reduction of molecular oxygen"/>
    <property type="evidence" value="ECO:0007669"/>
    <property type="project" value="InterPro"/>
</dbReference>
<keyword evidence="16" id="KW-0732">Signal</keyword>
<dbReference type="Gene3D" id="1.10.630.10">
    <property type="entry name" value="Cytochrome P450"/>
    <property type="match status" value="1"/>
</dbReference>
<evidence type="ECO:0000256" key="9">
    <source>
        <dbReference type="ARBA" id="ARBA00022848"/>
    </source>
</evidence>
<dbReference type="InterPro" id="IPR017972">
    <property type="entry name" value="Cyt_P450_CS"/>
</dbReference>
<evidence type="ECO:0000256" key="7">
    <source>
        <dbReference type="ARBA" id="ARBA00022723"/>
    </source>
</evidence>
<accession>A0A7E5W2H7</accession>
<comment type="function">
    <text evidence="2">May be involved in the metabolism of insect hormones and in the breakdown of synthetic insecticides.</text>
</comment>
<dbReference type="PROSITE" id="PS00086">
    <property type="entry name" value="CYTOCHROME_P450"/>
    <property type="match status" value="1"/>
</dbReference>
<evidence type="ECO:0000313" key="18">
    <source>
        <dbReference type="RefSeq" id="XP_026734466.1"/>
    </source>
</evidence>
<evidence type="ECO:0000256" key="8">
    <source>
        <dbReference type="ARBA" id="ARBA00022824"/>
    </source>
</evidence>
<evidence type="ECO:0000256" key="2">
    <source>
        <dbReference type="ARBA" id="ARBA00003690"/>
    </source>
</evidence>
<name>A0A7E5W2H7_TRINI</name>
<keyword evidence="17" id="KW-1185">Reference proteome</keyword>
<keyword evidence="10 15" id="KW-0560">Oxidoreductase</keyword>
<evidence type="ECO:0000256" key="16">
    <source>
        <dbReference type="SAM" id="SignalP"/>
    </source>
</evidence>
<dbReference type="InParanoid" id="A0A7E5W2H7"/>
<dbReference type="Pfam" id="PF00067">
    <property type="entry name" value="p450"/>
    <property type="match status" value="1"/>
</dbReference>
<dbReference type="InterPro" id="IPR036396">
    <property type="entry name" value="Cyt_P450_sf"/>
</dbReference>
<proteinExistence type="inferred from homology"/>
<dbReference type="InterPro" id="IPR050196">
    <property type="entry name" value="Cytochrome_P450_Monoox"/>
</dbReference>
<dbReference type="RefSeq" id="XP_026734466.1">
    <property type="nucleotide sequence ID" value="XM_026878665.1"/>
</dbReference>
<evidence type="ECO:0000256" key="14">
    <source>
        <dbReference type="PIRSR" id="PIRSR602401-1"/>
    </source>
</evidence>
<gene>
    <name evidence="18" type="primary">LOC113498591</name>
</gene>
<comment type="similarity">
    <text evidence="5 15">Belongs to the cytochrome P450 family.</text>
</comment>
<dbReference type="GO" id="GO:0005506">
    <property type="term" value="F:iron ion binding"/>
    <property type="evidence" value="ECO:0007669"/>
    <property type="project" value="InterPro"/>
</dbReference>
<evidence type="ECO:0000256" key="4">
    <source>
        <dbReference type="ARBA" id="ARBA00004406"/>
    </source>
</evidence>
<dbReference type="PANTHER" id="PTHR24291:SF189">
    <property type="entry name" value="CYTOCHROME P450 4C3-RELATED"/>
    <property type="match status" value="1"/>
</dbReference>
<sequence>MISVLLLCVIWCGCVVLAWRAYGKKGTAHPLPPALSGGLPIIGHSLKTIGDTEGIWHILNDMSKECVQKGGVITAHIGPDLYYLITDPDDALTAANACMQKHFIYDYVKTWLGEGLLTSSGALWQRHRKLLNPAFTVSVIHSFLGIFNHMSRQMNEEVEVHVGKGHFDHSTYLRLIAFQTFSRTGFGISDSKVKEFARKYMESSDQIMNLVIHRFQNIWLHSDLIFKLSGLKKKKDRLIKILDNMANQVIEGKKEEMKNASKGERTYEYSVTGTRCKPLMSLLMELKNDDTLTEKEIKEEVDTAIVAGFDTTSNLMTVLFVAVGAYPEVQQKMYEEMIEVLGPDRDVEKDDIKRLVYTEAVIKETLRVYPTGPALLRHVDRDVKLKNYIMRGGSQCVILPLGTHRDPLWGEDVEAFRPERWLDPAVAALYNSAFYGFSLGKRSCIGKTYAMISMKVTLAHFIRKYRITADVNELRFKVDMLLKATKASIRIDKRE</sequence>
<evidence type="ECO:0000256" key="12">
    <source>
        <dbReference type="ARBA" id="ARBA00023033"/>
    </source>
</evidence>
<evidence type="ECO:0000256" key="5">
    <source>
        <dbReference type="ARBA" id="ARBA00010617"/>
    </source>
</evidence>
<keyword evidence="12 15" id="KW-0503">Monooxygenase</keyword>
<protein>
    <submittedName>
        <fullName evidence="18">Cytochrome P450 4c21-like isoform X1</fullName>
    </submittedName>
</protein>
<reference evidence="18" key="1">
    <citation type="submission" date="2025-08" db="UniProtKB">
        <authorList>
            <consortium name="RefSeq"/>
        </authorList>
    </citation>
    <scope>IDENTIFICATION</scope>
</reference>
<evidence type="ECO:0000256" key="1">
    <source>
        <dbReference type="ARBA" id="ARBA00001971"/>
    </source>
</evidence>
<keyword evidence="11 14" id="KW-0408">Iron</keyword>
<evidence type="ECO:0000256" key="15">
    <source>
        <dbReference type="RuleBase" id="RU000461"/>
    </source>
</evidence>
<keyword evidence="8" id="KW-0256">Endoplasmic reticulum</keyword>
<evidence type="ECO:0000256" key="13">
    <source>
        <dbReference type="ARBA" id="ARBA00023136"/>
    </source>
</evidence>
<organism evidence="17 18">
    <name type="scientific">Trichoplusia ni</name>
    <name type="common">Cabbage looper</name>
    <dbReference type="NCBI Taxonomy" id="7111"/>
    <lineage>
        <taxon>Eukaryota</taxon>
        <taxon>Metazoa</taxon>
        <taxon>Ecdysozoa</taxon>
        <taxon>Arthropoda</taxon>
        <taxon>Hexapoda</taxon>
        <taxon>Insecta</taxon>
        <taxon>Pterygota</taxon>
        <taxon>Neoptera</taxon>
        <taxon>Endopterygota</taxon>
        <taxon>Lepidoptera</taxon>
        <taxon>Glossata</taxon>
        <taxon>Ditrysia</taxon>
        <taxon>Noctuoidea</taxon>
        <taxon>Noctuidae</taxon>
        <taxon>Plusiinae</taxon>
        <taxon>Trichoplusia</taxon>
    </lineage>
</organism>
<comment type="subcellular location">
    <subcellularLocation>
        <location evidence="4">Endoplasmic reticulum membrane</location>
        <topology evidence="4">Peripheral membrane protein</topology>
    </subcellularLocation>
    <subcellularLocation>
        <location evidence="3">Microsome membrane</location>
        <topology evidence="3">Peripheral membrane protein</topology>
    </subcellularLocation>
</comment>
<dbReference type="Proteomes" id="UP000322000">
    <property type="component" value="Chromosome 1"/>
</dbReference>
<keyword evidence="9" id="KW-0492">Microsome</keyword>
<dbReference type="PANTHER" id="PTHR24291">
    <property type="entry name" value="CYTOCHROME P450 FAMILY 4"/>
    <property type="match status" value="1"/>
</dbReference>
<dbReference type="AlphaFoldDB" id="A0A7E5W2H7"/>
<dbReference type="OrthoDB" id="1470350at2759"/>
<keyword evidence="13" id="KW-0472">Membrane</keyword>
<keyword evidence="7 14" id="KW-0479">Metal-binding</keyword>
<keyword evidence="6 14" id="KW-0349">Heme</keyword>
<dbReference type="GO" id="GO:0004497">
    <property type="term" value="F:monooxygenase activity"/>
    <property type="evidence" value="ECO:0007669"/>
    <property type="project" value="UniProtKB-KW"/>
</dbReference>
<evidence type="ECO:0000256" key="6">
    <source>
        <dbReference type="ARBA" id="ARBA00022617"/>
    </source>
</evidence>
<feature type="signal peptide" evidence="16">
    <location>
        <begin position="1"/>
        <end position="18"/>
    </location>
</feature>
<dbReference type="GO" id="GO:0020037">
    <property type="term" value="F:heme binding"/>
    <property type="evidence" value="ECO:0007669"/>
    <property type="project" value="InterPro"/>
</dbReference>